<reference evidence="8 9" key="1">
    <citation type="journal article" date="2004" name="Extremophiles">
        <title>Halobacillus locisalis sp. nov., a halophilic bacterium isolated from a marine solar saltern of the Yellow Sea in Korea.</title>
        <authorList>
            <person name="Yoon J.H."/>
            <person name="Kang K.H."/>
            <person name="Oh T.K."/>
            <person name="Park Y.H."/>
        </authorList>
    </citation>
    <scope>NUCLEOTIDE SEQUENCE [LARGE SCALE GENOMIC DNA]</scope>
    <source>
        <strain evidence="8 9">KCTC 3788</strain>
    </source>
</reference>
<dbReference type="PANTHER" id="PTHR38459">
    <property type="entry name" value="PROPHAGE BACTOPRENOL-LINKED GLUCOSE TRANSLOCASE HOMOLOG"/>
    <property type="match status" value="1"/>
</dbReference>
<keyword evidence="4 6" id="KW-1133">Transmembrane helix</keyword>
<keyword evidence="5 6" id="KW-0472">Membrane</keyword>
<feature type="transmembrane region" description="Helical" evidence="6">
    <location>
        <begin position="107"/>
        <end position="125"/>
    </location>
</feature>
<gene>
    <name evidence="8" type="ORF">H0266_10490</name>
</gene>
<evidence type="ECO:0000313" key="9">
    <source>
        <dbReference type="Proteomes" id="UP000571017"/>
    </source>
</evidence>
<feature type="domain" description="GtrA/DPMS transmembrane" evidence="7">
    <location>
        <begin position="13"/>
        <end position="126"/>
    </location>
</feature>
<name>A0A838CTQ4_9BACI</name>
<evidence type="ECO:0000256" key="4">
    <source>
        <dbReference type="ARBA" id="ARBA00022989"/>
    </source>
</evidence>
<dbReference type="AlphaFoldDB" id="A0A838CTQ4"/>
<evidence type="ECO:0000256" key="3">
    <source>
        <dbReference type="ARBA" id="ARBA00022692"/>
    </source>
</evidence>
<dbReference type="Proteomes" id="UP000571017">
    <property type="component" value="Unassembled WGS sequence"/>
</dbReference>
<dbReference type="RefSeq" id="WP_181472345.1">
    <property type="nucleotide sequence ID" value="NZ_JACEFG010000002.1"/>
</dbReference>
<accession>A0A838CTQ4</accession>
<dbReference type="GO" id="GO:0000271">
    <property type="term" value="P:polysaccharide biosynthetic process"/>
    <property type="evidence" value="ECO:0007669"/>
    <property type="project" value="InterPro"/>
</dbReference>
<evidence type="ECO:0000259" key="7">
    <source>
        <dbReference type="Pfam" id="PF04138"/>
    </source>
</evidence>
<evidence type="ECO:0000256" key="5">
    <source>
        <dbReference type="ARBA" id="ARBA00023136"/>
    </source>
</evidence>
<dbReference type="Pfam" id="PF04138">
    <property type="entry name" value="GtrA_DPMS_TM"/>
    <property type="match status" value="1"/>
</dbReference>
<comment type="caution">
    <text evidence="8">The sequence shown here is derived from an EMBL/GenBank/DDBJ whole genome shotgun (WGS) entry which is preliminary data.</text>
</comment>
<evidence type="ECO:0000256" key="6">
    <source>
        <dbReference type="SAM" id="Phobius"/>
    </source>
</evidence>
<dbReference type="GO" id="GO:0005886">
    <property type="term" value="C:plasma membrane"/>
    <property type="evidence" value="ECO:0007669"/>
    <property type="project" value="TreeGrafter"/>
</dbReference>
<evidence type="ECO:0000256" key="2">
    <source>
        <dbReference type="ARBA" id="ARBA00009399"/>
    </source>
</evidence>
<comment type="subcellular location">
    <subcellularLocation>
        <location evidence="1">Membrane</location>
        <topology evidence="1">Multi-pass membrane protein</topology>
    </subcellularLocation>
</comment>
<comment type="similarity">
    <text evidence="2">Belongs to the GtrA family.</text>
</comment>
<feature type="transmembrane region" description="Helical" evidence="6">
    <location>
        <begin position="73"/>
        <end position="95"/>
    </location>
</feature>
<dbReference type="EMBL" id="JACEFG010000002">
    <property type="protein sequence ID" value="MBA2175324.1"/>
    <property type="molecule type" value="Genomic_DNA"/>
</dbReference>
<protein>
    <submittedName>
        <fullName evidence="8">GtrA family protein</fullName>
    </submittedName>
</protein>
<feature type="transmembrane region" description="Helical" evidence="6">
    <location>
        <begin position="44"/>
        <end position="61"/>
    </location>
</feature>
<evidence type="ECO:0000256" key="1">
    <source>
        <dbReference type="ARBA" id="ARBA00004141"/>
    </source>
</evidence>
<organism evidence="8 9">
    <name type="scientific">Halobacillus locisalis</name>
    <dbReference type="NCBI Taxonomy" id="220753"/>
    <lineage>
        <taxon>Bacteria</taxon>
        <taxon>Bacillati</taxon>
        <taxon>Bacillota</taxon>
        <taxon>Bacilli</taxon>
        <taxon>Bacillales</taxon>
        <taxon>Bacillaceae</taxon>
        <taxon>Halobacillus</taxon>
    </lineage>
</organism>
<dbReference type="PANTHER" id="PTHR38459:SF5">
    <property type="entry name" value="CELL WALL TEICHOIC ACID GLYCOSYLATION PROTEIN GTCA"/>
    <property type="match status" value="1"/>
</dbReference>
<feature type="transmembrane region" description="Helical" evidence="6">
    <location>
        <begin position="12"/>
        <end position="32"/>
    </location>
</feature>
<evidence type="ECO:0000313" key="8">
    <source>
        <dbReference type="EMBL" id="MBA2175324.1"/>
    </source>
</evidence>
<keyword evidence="3 6" id="KW-0812">Transmembrane</keyword>
<proteinExistence type="inferred from homology"/>
<keyword evidence="9" id="KW-1185">Reference proteome</keyword>
<dbReference type="InterPro" id="IPR007267">
    <property type="entry name" value="GtrA_DPMS_TM"/>
</dbReference>
<dbReference type="InterPro" id="IPR051401">
    <property type="entry name" value="GtrA_CellWall_Glycosyl"/>
</dbReference>
<sequence length="137" mass="15428">MIKTLLRNELFMYLLFGGLTTLVNIVVYYGLASVLSMDYRLATSLAWGAAVLFAFFTNKAYVFKSNQSILSEIAPFIGARFFSLGLDLGVMILLVDVLVMNDLFSKIIANVVVVIFNYIISKYYIFNGKKESFSDDQ</sequence>